<comment type="pathway">
    <text evidence="26">Lipid metabolism; arachidonate metabolism.</text>
</comment>
<evidence type="ECO:0000313" key="47">
    <source>
        <dbReference type="Proteomes" id="UP001159641"/>
    </source>
</evidence>
<dbReference type="GO" id="GO:0005737">
    <property type="term" value="C:cytoplasm"/>
    <property type="evidence" value="ECO:0007669"/>
    <property type="project" value="UniProtKB-SubCell"/>
</dbReference>
<evidence type="ECO:0000256" key="14">
    <source>
        <dbReference type="ARBA" id="ARBA00022801"/>
    </source>
</evidence>
<evidence type="ECO:0000256" key="35">
    <source>
        <dbReference type="ARBA" id="ARBA00048446"/>
    </source>
</evidence>
<evidence type="ECO:0000256" key="34">
    <source>
        <dbReference type="ARBA" id="ARBA00048373"/>
    </source>
</evidence>
<comment type="catalytic activity">
    <reaction evidence="32">
        <text>2-[(11R)-hydroxy-(5Z,8Z,12E,14Z)-eicosatetraenoyl]-sn-glycero-3-phosphocholine + H2O = (11R)-hydroxy-(5Z,8Z,12E,14Z)-eicosatetraenoate + sn-glycerol 3-phosphocholine + H(+)</text>
        <dbReference type="Rhea" id="RHEA:53688"/>
        <dbReference type="ChEBI" id="CHEBI:15377"/>
        <dbReference type="ChEBI" id="CHEBI:15378"/>
        <dbReference type="ChEBI" id="CHEBI:16870"/>
        <dbReference type="ChEBI" id="CHEBI:78836"/>
        <dbReference type="ChEBI" id="CHEBI:137582"/>
    </reaction>
    <physiologicalReaction direction="left-to-right" evidence="32">
        <dbReference type="Rhea" id="RHEA:53689"/>
    </physiologicalReaction>
</comment>
<comment type="catalytic activity">
    <reaction evidence="33">
        <text>2-(prostaglandin E2)-sn-glycero-3-phosphoethanolamine + H2O = sn-glycero-3-phosphoethanolamine + prostaglandin E2 + H(+)</text>
        <dbReference type="Rhea" id="RHEA:53704"/>
        <dbReference type="ChEBI" id="CHEBI:15377"/>
        <dbReference type="ChEBI" id="CHEBI:15378"/>
        <dbReference type="ChEBI" id="CHEBI:137581"/>
        <dbReference type="ChEBI" id="CHEBI:143890"/>
        <dbReference type="ChEBI" id="CHEBI:606564"/>
    </reaction>
    <physiologicalReaction direction="left-to-right" evidence="33">
        <dbReference type="Rhea" id="RHEA:53705"/>
    </physiologicalReaction>
</comment>
<comment type="catalytic activity">
    <reaction evidence="21">
        <text>a 1,2-diacyl-sn-glycero-3-phosphocholine + H2O = a 1-acyl-sn-glycero-3-phosphocholine + a fatty acid + H(+)</text>
        <dbReference type="Rhea" id="RHEA:15801"/>
        <dbReference type="ChEBI" id="CHEBI:15377"/>
        <dbReference type="ChEBI" id="CHEBI:15378"/>
        <dbReference type="ChEBI" id="CHEBI:28868"/>
        <dbReference type="ChEBI" id="CHEBI:57643"/>
        <dbReference type="ChEBI" id="CHEBI:58168"/>
        <dbReference type="EC" id="3.1.1.4"/>
    </reaction>
    <physiologicalReaction direction="left-to-right" evidence="21">
        <dbReference type="Rhea" id="RHEA:15802"/>
    </physiologicalReaction>
</comment>
<dbReference type="FunFam" id="2.60.40.150:FF:000030">
    <property type="entry name" value="Phospholipase A2"/>
    <property type="match status" value="1"/>
</dbReference>
<keyword evidence="15" id="KW-0106">Calcium</keyword>
<dbReference type="PANTHER" id="PTHR45911">
    <property type="entry name" value="C2 DOMAIN-CONTAINING PROTEIN"/>
    <property type="match status" value="1"/>
</dbReference>
<accession>A0AB34GCP9</accession>
<comment type="catalytic activity">
    <reaction evidence="34">
        <text>1-hexadecanoyl-2-(5Z,8Z,11Z,14Z-eicosatetraenoyl)-sn-glycero-3-phosphocholine + H2O = 1-hexadecanoyl-sn-glycero-3-phosphocholine + (5Z,8Z,11Z,14Z)-eicosatetraenoate + H(+)</text>
        <dbReference type="Rhea" id="RHEA:40427"/>
        <dbReference type="ChEBI" id="CHEBI:15377"/>
        <dbReference type="ChEBI" id="CHEBI:15378"/>
        <dbReference type="ChEBI" id="CHEBI:32395"/>
        <dbReference type="ChEBI" id="CHEBI:72998"/>
        <dbReference type="ChEBI" id="CHEBI:73003"/>
    </reaction>
    <physiologicalReaction direction="left-to-right" evidence="34">
        <dbReference type="Rhea" id="RHEA:40428"/>
    </physiologicalReaction>
</comment>
<comment type="pathway">
    <text evidence="27">Membrane lipid metabolism; glycerophospholipid metabolism.</text>
</comment>
<comment type="pathway">
    <text evidence="3">Lipid metabolism; leukotriene B4 biosynthesis.</text>
</comment>
<keyword evidence="16" id="KW-0442">Lipid degradation</keyword>
<comment type="catalytic activity">
    <reaction evidence="41">
        <text>1-octadecanoyl-2-(5Z,8Z,11Z,14Z-eicosatetraenoyl)-sn-glycero-3-phosphocholine + H2O = 1-octadecanoyl-sn-glycero-3-phosphocholine + (5Z,8Z,11Z,14Z)-eicosatetraenoate + H(+)</text>
        <dbReference type="Rhea" id="RHEA:40519"/>
        <dbReference type="ChEBI" id="CHEBI:15377"/>
        <dbReference type="ChEBI" id="CHEBI:15378"/>
        <dbReference type="ChEBI" id="CHEBI:32395"/>
        <dbReference type="ChEBI" id="CHEBI:73858"/>
        <dbReference type="ChEBI" id="CHEBI:74965"/>
    </reaction>
    <physiologicalReaction direction="left-to-right" evidence="41">
        <dbReference type="Rhea" id="RHEA:40520"/>
    </physiologicalReaction>
</comment>
<keyword evidence="12" id="KW-0434">Leukotriene biosynthesis</keyword>
<evidence type="ECO:0000256" key="41">
    <source>
        <dbReference type="ARBA" id="ARBA00049468"/>
    </source>
</evidence>
<dbReference type="Proteomes" id="UP001159641">
    <property type="component" value="Unassembled WGS sequence"/>
</dbReference>
<name>A0AB34GCP9_ESCRO</name>
<evidence type="ECO:0000256" key="5">
    <source>
        <dbReference type="ARBA" id="ARBA00013278"/>
    </source>
</evidence>
<evidence type="ECO:0000256" key="11">
    <source>
        <dbReference type="ARBA" id="ARBA00022723"/>
    </source>
</evidence>
<evidence type="ECO:0000256" key="43">
    <source>
        <dbReference type="ARBA" id="ARBA00049508"/>
    </source>
</evidence>
<evidence type="ECO:0000256" key="10">
    <source>
        <dbReference type="ARBA" id="ARBA00022668"/>
    </source>
</evidence>
<evidence type="ECO:0000256" key="17">
    <source>
        <dbReference type="ARBA" id="ARBA00023098"/>
    </source>
</evidence>
<dbReference type="Gene3D" id="2.60.40.150">
    <property type="entry name" value="C2 domain"/>
    <property type="match status" value="1"/>
</dbReference>
<comment type="catalytic activity">
    <reaction evidence="39">
        <text>1-O-hexadecyl-2-(5Z,8Z,11Z,14Z)-eicosatetraenoyl-sn-glycero-3-phosphocholine + H2O = 1-O-hexadecyl-sn-glycero-3-phosphocholine + (5Z,8Z,11Z,14Z)-eicosatetraenoate + H(+)</text>
        <dbReference type="Rhea" id="RHEA:41067"/>
        <dbReference type="ChEBI" id="CHEBI:15377"/>
        <dbReference type="ChEBI" id="CHEBI:15378"/>
        <dbReference type="ChEBI" id="CHEBI:32395"/>
        <dbReference type="ChEBI" id="CHEBI:55430"/>
        <dbReference type="ChEBI" id="CHEBI:64496"/>
    </reaction>
    <physiologicalReaction direction="left-to-right" evidence="39">
        <dbReference type="Rhea" id="RHEA:41068"/>
    </physiologicalReaction>
</comment>
<dbReference type="GO" id="GO:0006071">
    <property type="term" value="P:glycerol metabolic process"/>
    <property type="evidence" value="ECO:0007669"/>
    <property type="project" value="UniProtKB-KW"/>
</dbReference>
<evidence type="ECO:0000256" key="42">
    <source>
        <dbReference type="ARBA" id="ARBA00049471"/>
    </source>
</evidence>
<dbReference type="GO" id="GO:0004623">
    <property type="term" value="F:phospholipase A2 activity"/>
    <property type="evidence" value="ECO:0007669"/>
    <property type="project" value="UniProtKB-EC"/>
</dbReference>
<dbReference type="InterPro" id="IPR040723">
    <property type="entry name" value="cPLA2_C2"/>
</dbReference>
<evidence type="ECO:0000256" key="3">
    <source>
        <dbReference type="ARBA" id="ARBA00004716"/>
    </source>
</evidence>
<dbReference type="SUPFAM" id="SSF49562">
    <property type="entry name" value="C2 domain (Calcium/lipid-binding domain, CaLB)"/>
    <property type="match status" value="1"/>
</dbReference>
<comment type="subunit">
    <text evidence="28">Interacts with KAT5.</text>
</comment>
<evidence type="ECO:0000256" key="1">
    <source>
        <dbReference type="ARBA" id="ARBA00004496"/>
    </source>
</evidence>
<gene>
    <name evidence="46" type="ORF">J1605_015049</name>
</gene>
<comment type="catalytic activity">
    <reaction evidence="37">
        <text>2-[(15S)-hydroxy-(5Z,8Z,11Z,13E)-eicosatetraenoyl]-sn-glycero-3-phosphocholine + H2O = (15S)-hydroxy-(5Z,8Z,11Z,13E)-eicosatetraenoate + sn-glycerol 3-phosphocholine + H(+)</text>
        <dbReference type="Rhea" id="RHEA:53700"/>
        <dbReference type="ChEBI" id="CHEBI:15377"/>
        <dbReference type="ChEBI" id="CHEBI:15378"/>
        <dbReference type="ChEBI" id="CHEBI:16870"/>
        <dbReference type="ChEBI" id="CHEBI:57409"/>
        <dbReference type="ChEBI" id="CHEBI:137584"/>
    </reaction>
    <physiologicalReaction direction="left-to-right" evidence="37">
        <dbReference type="Rhea" id="RHEA:53701"/>
    </physiologicalReaction>
</comment>
<dbReference type="CDD" id="cd04036">
    <property type="entry name" value="C2_cPLA2"/>
    <property type="match status" value="1"/>
</dbReference>
<dbReference type="Pfam" id="PF18695">
    <property type="entry name" value="cPLA2_C2"/>
    <property type="match status" value="1"/>
</dbReference>
<comment type="catalytic activity">
    <reaction evidence="35">
        <text>1-octadecanoyl-2-(5Z,8Z,11Z,14Z-eicosatetraenoyl)-sn-glycero-3-phosphate + H2O = 1-octadecanoyl-sn-glycero-3-phosphate + (5Z,8Z,11Z,14Z)-eicosatetraenoate + H(+)</text>
        <dbReference type="Rhea" id="RHEA:40451"/>
        <dbReference type="ChEBI" id="CHEBI:15377"/>
        <dbReference type="ChEBI" id="CHEBI:15378"/>
        <dbReference type="ChEBI" id="CHEBI:32395"/>
        <dbReference type="ChEBI" id="CHEBI:74565"/>
        <dbReference type="ChEBI" id="CHEBI:77091"/>
    </reaction>
    <physiologicalReaction direction="left-to-right" evidence="35">
        <dbReference type="Rhea" id="RHEA:40452"/>
    </physiologicalReaction>
</comment>
<evidence type="ECO:0000256" key="7">
    <source>
        <dbReference type="ARBA" id="ARBA00022501"/>
    </source>
</evidence>
<comment type="catalytic activity">
    <reaction evidence="38">
        <text>1,2-di-(5Z,8Z,11Z,14Z-eicosatetraenoyl)-sn-glycero-3-phosphocholine + H2O = 1-(5Z,8Z,11Z,14Z-eicosatetraenoyl)-sn-glycero-3-phosphocholine + (5Z,8Z,11Z,14Z)-eicosatetraenoate + H(+)</text>
        <dbReference type="Rhea" id="RHEA:41075"/>
        <dbReference type="ChEBI" id="CHEBI:15377"/>
        <dbReference type="ChEBI" id="CHEBI:15378"/>
        <dbReference type="ChEBI" id="CHEBI:32395"/>
        <dbReference type="ChEBI" id="CHEBI:60657"/>
        <dbReference type="ChEBI" id="CHEBI:74344"/>
    </reaction>
    <physiologicalReaction direction="left-to-right" evidence="38">
        <dbReference type="Rhea" id="RHEA:41076"/>
    </physiologicalReaction>
</comment>
<evidence type="ECO:0000256" key="18">
    <source>
        <dbReference type="ARBA" id="ARBA00023160"/>
    </source>
</evidence>
<evidence type="ECO:0000256" key="28">
    <source>
        <dbReference type="ARBA" id="ARBA00038814"/>
    </source>
</evidence>
<protein>
    <recommendedName>
        <fullName evidence="5">phospholipase A2</fullName>
        <ecNumber evidence="5">3.1.1.4</ecNumber>
    </recommendedName>
</protein>
<evidence type="ECO:0000256" key="22">
    <source>
        <dbReference type="ARBA" id="ARBA00025707"/>
    </source>
</evidence>
<dbReference type="EMBL" id="JAIQCJ010002324">
    <property type="protein sequence ID" value="KAJ8776872.1"/>
    <property type="molecule type" value="Genomic_DNA"/>
</dbReference>
<dbReference type="GO" id="GO:0019370">
    <property type="term" value="P:leukotriene biosynthetic process"/>
    <property type="evidence" value="ECO:0007669"/>
    <property type="project" value="UniProtKB-KW"/>
</dbReference>
<comment type="caution">
    <text evidence="46">The sequence shown here is derived from an EMBL/GenBank/DDBJ whole genome shotgun (WGS) entry which is preliminary data.</text>
</comment>
<dbReference type="GO" id="GO:0005509">
    <property type="term" value="F:calcium ion binding"/>
    <property type="evidence" value="ECO:0007669"/>
    <property type="project" value="InterPro"/>
</dbReference>
<evidence type="ECO:0000256" key="20">
    <source>
        <dbReference type="ARBA" id="ARBA00023408"/>
    </source>
</evidence>
<keyword evidence="18" id="KW-0275">Fatty acid biosynthesis</keyword>
<evidence type="ECO:0000256" key="6">
    <source>
        <dbReference type="ARBA" id="ARBA00022490"/>
    </source>
</evidence>
<feature type="domain" description="C2" evidence="45">
    <location>
        <begin position="103"/>
        <end position="225"/>
    </location>
</feature>
<keyword evidence="18" id="KW-0276">Fatty acid metabolism</keyword>
<comment type="catalytic activity">
    <reaction evidence="42">
        <text>1-(5Z,8Z,11Z,14Z-eicosatetraenoyl)-2-O-hexadecyl-sn-glycero-3-phosphocholine + H2O = 2-O-hexadecyl-sn-glycero-3-phosphocholine + (5Z,8Z,11Z,14Z)-eicosatetraenoate + H(+)</text>
        <dbReference type="Rhea" id="RHEA:41271"/>
        <dbReference type="ChEBI" id="CHEBI:15377"/>
        <dbReference type="ChEBI" id="CHEBI:15378"/>
        <dbReference type="ChEBI" id="CHEBI:32395"/>
        <dbReference type="ChEBI" id="CHEBI:77695"/>
        <dbReference type="ChEBI" id="CHEBI:77696"/>
    </reaction>
    <physiologicalReaction direction="left-to-right" evidence="42">
        <dbReference type="Rhea" id="RHEA:41272"/>
    </physiologicalReaction>
</comment>
<evidence type="ECO:0000256" key="24">
    <source>
        <dbReference type="ARBA" id="ARBA00036797"/>
    </source>
</evidence>
<dbReference type="PANTHER" id="PTHR45911:SF4">
    <property type="entry name" value="MULTIPLE C2 AND TRANSMEMBRANE DOMAIN-CONTAINING PROTEIN"/>
    <property type="match status" value="1"/>
</dbReference>
<comment type="catalytic activity">
    <reaction evidence="40">
        <text>1,2-di-(9Z-octadecenoyl)-sn-glycero-3-phospho-(1'-sn-glycerol) + H2O = 1-(9Z-octadecenoyl)-sn-glycero-3-phospho-(1'-sn-glycerol) + (9Z)-octadecenoate + H(+)</text>
        <dbReference type="Rhea" id="RHEA:41123"/>
        <dbReference type="ChEBI" id="CHEBI:15377"/>
        <dbReference type="ChEBI" id="CHEBI:15378"/>
        <dbReference type="ChEBI" id="CHEBI:30823"/>
        <dbReference type="ChEBI" id="CHEBI:72828"/>
        <dbReference type="ChEBI" id="CHEBI:75163"/>
    </reaction>
    <physiologicalReaction direction="left-to-right" evidence="40">
        <dbReference type="Rhea" id="RHEA:41124"/>
    </physiologicalReaction>
</comment>
<keyword evidence="47" id="KW-1185">Reference proteome</keyword>
<comment type="catalytic activity">
    <reaction evidence="20">
        <text>1-hexadecanoyl-2-(9Z,12Z-octadecadienoyl)-sn-glycero-3-phosphocholine + H2O = (9Z,12Z)-octadecadienoate + 1-hexadecanoyl-sn-glycero-3-phosphocholine + H(+)</text>
        <dbReference type="Rhea" id="RHEA:40811"/>
        <dbReference type="ChEBI" id="CHEBI:15377"/>
        <dbReference type="ChEBI" id="CHEBI:15378"/>
        <dbReference type="ChEBI" id="CHEBI:30245"/>
        <dbReference type="ChEBI" id="CHEBI:72998"/>
        <dbReference type="ChEBI" id="CHEBI:73002"/>
    </reaction>
    <physiologicalReaction direction="left-to-right" evidence="20">
        <dbReference type="Rhea" id="RHEA:40812"/>
    </physiologicalReaction>
</comment>
<comment type="pathway">
    <text evidence="2">Lipid metabolism; prostaglandin biosynthesis.</text>
</comment>
<keyword evidence="6" id="KW-0963">Cytoplasm</keyword>
<evidence type="ECO:0000256" key="15">
    <source>
        <dbReference type="ARBA" id="ARBA00022837"/>
    </source>
</evidence>
<keyword evidence="17" id="KW-0443">Lipid metabolism</keyword>
<dbReference type="GO" id="GO:0004622">
    <property type="term" value="F:phosphatidylcholine lysophospholipase activity"/>
    <property type="evidence" value="ECO:0007669"/>
    <property type="project" value="UniProtKB-EC"/>
</dbReference>
<evidence type="ECO:0000256" key="4">
    <source>
        <dbReference type="ARBA" id="ARBA00007923"/>
    </source>
</evidence>
<keyword evidence="10" id="KW-0595">Phospholipid degradation</keyword>
<dbReference type="GO" id="GO:0016020">
    <property type="term" value="C:membrane"/>
    <property type="evidence" value="ECO:0007669"/>
    <property type="project" value="TreeGrafter"/>
</dbReference>
<evidence type="ECO:0000256" key="27">
    <source>
        <dbReference type="ARBA" id="ARBA00037925"/>
    </source>
</evidence>
<keyword evidence="9" id="KW-0643">Prostaglandin biosynthesis</keyword>
<evidence type="ECO:0000256" key="25">
    <source>
        <dbReference type="ARBA" id="ARBA00036898"/>
    </source>
</evidence>
<comment type="catalytic activity">
    <reaction evidence="23">
        <text>1-octadecanoyl-2-(5Z,8Z,11Z,14Z-eicosatetraenoyl)-sn-glycero-3-phosphocholine + glycerol = 1-(5Z,8Z,11Z,14Z-eicosatetraenoyl)-glycerol + 1-octadecanoyl-sn-glycero-3-phosphocholine</text>
        <dbReference type="Rhea" id="RHEA:41099"/>
        <dbReference type="ChEBI" id="CHEBI:17754"/>
        <dbReference type="ChEBI" id="CHEBI:73858"/>
        <dbReference type="ChEBI" id="CHEBI:74965"/>
        <dbReference type="ChEBI" id="CHEBI:75612"/>
    </reaction>
    <physiologicalReaction direction="left-to-right" evidence="23">
        <dbReference type="Rhea" id="RHEA:41100"/>
    </physiologicalReaction>
</comment>
<evidence type="ECO:0000256" key="12">
    <source>
        <dbReference type="ARBA" id="ARBA00022751"/>
    </source>
</evidence>
<evidence type="ECO:0000256" key="39">
    <source>
        <dbReference type="ARBA" id="ARBA00048903"/>
    </source>
</evidence>
<keyword evidence="7" id="KW-0644">Prostaglandin metabolism</keyword>
<comment type="catalytic activity">
    <reaction evidence="25">
        <text>1-octadecanoyl-2-(9Z,12Z,15Z-octadecatrienoyl)-sn-glycero-3-phosphocholine + glycerol = 1-(9Z,12Z,15Z-octadecatrienoyl)-glycerol + 1-octadecanoyl-sn-glycero-3-phosphocholine</text>
        <dbReference type="Rhea" id="RHEA:41087"/>
        <dbReference type="ChEBI" id="CHEBI:17754"/>
        <dbReference type="ChEBI" id="CHEBI:73858"/>
        <dbReference type="ChEBI" id="CHEBI:75610"/>
        <dbReference type="ChEBI" id="CHEBI:78022"/>
    </reaction>
    <physiologicalReaction direction="left-to-right" evidence="25">
        <dbReference type="Rhea" id="RHEA:41088"/>
    </physiologicalReaction>
</comment>
<dbReference type="GO" id="GO:0009395">
    <property type="term" value="P:phospholipid catabolic process"/>
    <property type="evidence" value="ECO:0007669"/>
    <property type="project" value="UniProtKB-KW"/>
</dbReference>
<dbReference type="Pfam" id="PF00168">
    <property type="entry name" value="C2"/>
    <property type="match status" value="1"/>
</dbReference>
<comment type="pathway">
    <text evidence="22">Phospholipid metabolism.</text>
</comment>
<comment type="catalytic activity">
    <reaction evidence="43">
        <text>2-(prostaglandin E2)-sn-glycero-3-phosphocholine + H2O = prostaglandin E2 + sn-glycerol 3-phosphocholine + H(+)</text>
        <dbReference type="Rhea" id="RHEA:53692"/>
        <dbReference type="ChEBI" id="CHEBI:15377"/>
        <dbReference type="ChEBI" id="CHEBI:15378"/>
        <dbReference type="ChEBI" id="CHEBI:16870"/>
        <dbReference type="ChEBI" id="CHEBI:137585"/>
        <dbReference type="ChEBI" id="CHEBI:606564"/>
    </reaction>
    <physiologicalReaction direction="left-to-right" evidence="43">
        <dbReference type="Rhea" id="RHEA:53693"/>
    </physiologicalReaction>
</comment>
<dbReference type="InterPro" id="IPR041847">
    <property type="entry name" value="C2_cPLA2"/>
</dbReference>
<comment type="subcellular location">
    <subcellularLocation>
        <location evidence="1">Cytoplasm</location>
    </subcellularLocation>
</comment>
<evidence type="ECO:0000256" key="31">
    <source>
        <dbReference type="ARBA" id="ARBA00048049"/>
    </source>
</evidence>
<comment type="catalytic activity">
    <reaction evidence="29">
        <text>2-[(15R)-hydroxy-(5Z,8Z,11Z,13E)-eicosatetraenoyl]-sn-glycero-3-phosphocholine + H2O = (15R)-hydroxy-(5Z,8Z,11Z,13E)-eicosatetraenoate + sn-glycerol 3-phosphocholine + H(+)</text>
        <dbReference type="Rhea" id="RHEA:53696"/>
        <dbReference type="ChEBI" id="CHEBI:15377"/>
        <dbReference type="ChEBI" id="CHEBI:15378"/>
        <dbReference type="ChEBI" id="CHEBI:16870"/>
        <dbReference type="ChEBI" id="CHEBI:78837"/>
        <dbReference type="ChEBI" id="CHEBI:137583"/>
    </reaction>
    <physiologicalReaction direction="left-to-right" evidence="29">
        <dbReference type="Rhea" id="RHEA:53697"/>
    </physiologicalReaction>
</comment>
<evidence type="ECO:0000256" key="13">
    <source>
        <dbReference type="ARBA" id="ARBA00022798"/>
    </source>
</evidence>
<dbReference type="AlphaFoldDB" id="A0AB34GCP9"/>
<dbReference type="SMART" id="SM00239">
    <property type="entry name" value="C2"/>
    <property type="match status" value="1"/>
</dbReference>
<comment type="catalytic activity">
    <reaction evidence="31">
        <text>a 1-O-alkyl-2-acyl-sn-glycero-3-phosphocholine + H2O = a 1-O-alkyl-sn-glycero-3-phosphocholine + a fatty acid + H(+)</text>
        <dbReference type="Rhea" id="RHEA:36231"/>
        <dbReference type="ChEBI" id="CHEBI:15377"/>
        <dbReference type="ChEBI" id="CHEBI:15378"/>
        <dbReference type="ChEBI" id="CHEBI:28868"/>
        <dbReference type="ChEBI" id="CHEBI:30909"/>
        <dbReference type="ChEBI" id="CHEBI:36702"/>
        <dbReference type="EC" id="3.1.1.4"/>
    </reaction>
    <physiologicalReaction direction="left-to-right" evidence="31">
        <dbReference type="Rhea" id="RHEA:36232"/>
    </physiologicalReaction>
</comment>
<dbReference type="EC" id="3.1.1.4" evidence="5"/>
<keyword evidence="19" id="KW-1208">Phospholipid metabolism</keyword>
<evidence type="ECO:0000256" key="29">
    <source>
        <dbReference type="ARBA" id="ARBA00047381"/>
    </source>
</evidence>
<comment type="catalytic activity">
    <reaction evidence="24">
        <text>1-octadecanoyl-2-(9Z,12Z,15Z-octadecatrienoyl)-sn-glycero-3-phosphocholine + H2O = (9Z,12Z,15Z)-octadecatrienoate + 1-octadecanoyl-sn-glycero-3-phosphocholine + H(+)</text>
        <dbReference type="Rhea" id="RHEA:41307"/>
        <dbReference type="ChEBI" id="CHEBI:15377"/>
        <dbReference type="ChEBI" id="CHEBI:15378"/>
        <dbReference type="ChEBI" id="CHEBI:32387"/>
        <dbReference type="ChEBI" id="CHEBI:73858"/>
        <dbReference type="ChEBI" id="CHEBI:78022"/>
    </reaction>
    <physiologicalReaction direction="left-to-right" evidence="24">
        <dbReference type="Rhea" id="RHEA:41308"/>
    </physiologicalReaction>
</comment>
<evidence type="ECO:0000256" key="37">
    <source>
        <dbReference type="ARBA" id="ARBA00048533"/>
    </source>
</evidence>
<evidence type="ECO:0000256" key="44">
    <source>
        <dbReference type="SAM" id="MobiDB-lite"/>
    </source>
</evidence>
<keyword evidence="11" id="KW-0479">Metal-binding</keyword>
<keyword evidence="13" id="KW-0319">Glycerol metabolism</keyword>
<organism evidence="46 47">
    <name type="scientific">Eschrichtius robustus</name>
    <name type="common">California gray whale</name>
    <name type="synonym">Eschrichtius gibbosus</name>
    <dbReference type="NCBI Taxonomy" id="9764"/>
    <lineage>
        <taxon>Eukaryota</taxon>
        <taxon>Metazoa</taxon>
        <taxon>Chordata</taxon>
        <taxon>Craniata</taxon>
        <taxon>Vertebrata</taxon>
        <taxon>Euteleostomi</taxon>
        <taxon>Mammalia</taxon>
        <taxon>Eutheria</taxon>
        <taxon>Laurasiatheria</taxon>
        <taxon>Artiodactyla</taxon>
        <taxon>Whippomorpha</taxon>
        <taxon>Cetacea</taxon>
        <taxon>Mysticeti</taxon>
        <taxon>Eschrichtiidae</taxon>
        <taxon>Eschrichtius</taxon>
    </lineage>
</organism>
<evidence type="ECO:0000256" key="19">
    <source>
        <dbReference type="ARBA" id="ARBA00023264"/>
    </source>
</evidence>
<evidence type="ECO:0000313" key="46">
    <source>
        <dbReference type="EMBL" id="KAJ8776872.1"/>
    </source>
</evidence>
<evidence type="ECO:0000256" key="40">
    <source>
        <dbReference type="ARBA" id="ARBA00049162"/>
    </source>
</evidence>
<evidence type="ECO:0000256" key="38">
    <source>
        <dbReference type="ARBA" id="ARBA00048849"/>
    </source>
</evidence>
<evidence type="ECO:0000256" key="26">
    <source>
        <dbReference type="ARBA" id="ARBA00037916"/>
    </source>
</evidence>
<dbReference type="InterPro" id="IPR035892">
    <property type="entry name" value="C2_domain_sf"/>
</dbReference>
<reference evidence="46 47" key="1">
    <citation type="submission" date="2022-11" db="EMBL/GenBank/DDBJ databases">
        <title>Whole genome sequence of Eschrichtius robustus ER-17-0199.</title>
        <authorList>
            <person name="Bruniche-Olsen A."/>
            <person name="Black A.N."/>
            <person name="Fields C.J."/>
            <person name="Walden K."/>
            <person name="Dewoody J.A."/>
        </authorList>
    </citation>
    <scope>NUCLEOTIDE SEQUENCE [LARGE SCALE GENOMIC DNA]</scope>
    <source>
        <strain evidence="46">ER-17-0199</strain>
        <tissue evidence="46">Blubber</tissue>
    </source>
</reference>
<evidence type="ECO:0000256" key="8">
    <source>
        <dbReference type="ARBA" id="ARBA00022516"/>
    </source>
</evidence>
<keyword evidence="8" id="KW-0444">Lipid biosynthesis</keyword>
<dbReference type="InterPro" id="IPR000008">
    <property type="entry name" value="C2_dom"/>
</dbReference>
<proteinExistence type="inferred from homology"/>
<evidence type="ECO:0000256" key="2">
    <source>
        <dbReference type="ARBA" id="ARBA00004702"/>
    </source>
</evidence>
<comment type="catalytic activity">
    <reaction evidence="30">
        <text>1-(5Z,8Z,11Z,14Z-eicosatetraenoyl)-2-hexadecanoyl-sn-glycero-3-phosphocholine + H2O = 1-(5Z,8Z,11Z,14Z-eicosatetraenoyl)-sn-glycero-3-phosphocholine + hexadecanoate + H(+)</text>
        <dbReference type="Rhea" id="RHEA:41071"/>
        <dbReference type="ChEBI" id="CHEBI:7896"/>
        <dbReference type="ChEBI" id="CHEBI:15377"/>
        <dbReference type="ChEBI" id="CHEBI:15378"/>
        <dbReference type="ChEBI" id="CHEBI:74344"/>
        <dbReference type="ChEBI" id="CHEBI:77694"/>
    </reaction>
    <physiologicalReaction direction="left-to-right" evidence="30">
        <dbReference type="Rhea" id="RHEA:41072"/>
    </physiologicalReaction>
</comment>
<evidence type="ECO:0000259" key="45">
    <source>
        <dbReference type="PROSITE" id="PS50004"/>
    </source>
</evidence>
<evidence type="ECO:0000256" key="9">
    <source>
        <dbReference type="ARBA" id="ARBA00022585"/>
    </source>
</evidence>
<evidence type="ECO:0000256" key="23">
    <source>
        <dbReference type="ARBA" id="ARBA00035999"/>
    </source>
</evidence>
<evidence type="ECO:0000256" key="30">
    <source>
        <dbReference type="ARBA" id="ARBA00047406"/>
    </source>
</evidence>
<evidence type="ECO:0000256" key="33">
    <source>
        <dbReference type="ARBA" id="ARBA00048330"/>
    </source>
</evidence>
<comment type="similarity">
    <text evidence="4">Belongs to the MCTP family.</text>
</comment>
<evidence type="ECO:0000256" key="16">
    <source>
        <dbReference type="ARBA" id="ARBA00022963"/>
    </source>
</evidence>
<dbReference type="PROSITE" id="PS50004">
    <property type="entry name" value="C2"/>
    <property type="match status" value="1"/>
</dbReference>
<feature type="region of interest" description="Disordered" evidence="44">
    <location>
        <begin position="33"/>
        <end position="53"/>
    </location>
</feature>
<evidence type="ECO:0000256" key="36">
    <source>
        <dbReference type="ARBA" id="ARBA00048454"/>
    </source>
</evidence>
<comment type="catalytic activity">
    <reaction evidence="36">
        <text>a 1-acyl-sn-glycero-3-phosphocholine + H2O = sn-glycerol 3-phosphocholine + a fatty acid + H(+)</text>
        <dbReference type="Rhea" id="RHEA:15177"/>
        <dbReference type="ChEBI" id="CHEBI:15377"/>
        <dbReference type="ChEBI" id="CHEBI:15378"/>
        <dbReference type="ChEBI" id="CHEBI:16870"/>
        <dbReference type="ChEBI" id="CHEBI:28868"/>
        <dbReference type="ChEBI" id="CHEBI:58168"/>
        <dbReference type="EC" id="3.1.1.5"/>
    </reaction>
    <physiologicalReaction direction="left-to-right" evidence="36">
        <dbReference type="Rhea" id="RHEA:15178"/>
    </physiologicalReaction>
</comment>
<keyword evidence="14" id="KW-0378">Hydrolase</keyword>
<sequence length="473" mass="50812">MEKAVPLLSQSPREATWSQRCWLLAQLGLGSASEDREDQEVPGRSGCGLPGSWRTAPSSKVEAARHAALKGCFTEQATALPAHAGARGAPLRLAKRFSEDGAVLSRWHQEAVEGPGAKVPGTCLLTIHVLQAHGLPSKDLVTPSDCYVTLWLPSASSQQLQTRMVKNSRNPIWNQSFHFRIHSQLKNIVQLKVFDQDLLTKDDPLLSVLFDVGTLRAGESRRASFSLNPQARLCAGSGGLQPWGGDALEGSQGREQLEVEFRLQNLTDCAERLVSNGILAARELSCLHVRLEKAGGQQGSEGRVQLVVPGSCEGPQEASVGAGSFRFHWPACWEQELSIHLQDAPQEQLKVPLRALPSDQVVRLVFPTSQVLVTQRKKARCTGGAGPRPQALKGWPASVAASVLGPGPGQMPGQALGEEFSEHTCLQASGLAPVEMAGAQGRMGLSWDVAWAGLKETGCPIFVTGGFMVFRSP</sequence>
<evidence type="ECO:0000256" key="32">
    <source>
        <dbReference type="ARBA" id="ARBA00048087"/>
    </source>
</evidence>
<evidence type="ECO:0000256" key="21">
    <source>
        <dbReference type="ARBA" id="ARBA00023422"/>
    </source>
</evidence>
<dbReference type="GO" id="GO:0001516">
    <property type="term" value="P:prostaglandin biosynthetic process"/>
    <property type="evidence" value="ECO:0007669"/>
    <property type="project" value="UniProtKB-KW"/>
</dbReference>